<comment type="caution">
    <text evidence="1">The sequence shown here is derived from an EMBL/GenBank/DDBJ whole genome shotgun (WGS) entry which is preliminary data.</text>
</comment>
<sequence length="89" mass="10052">MTEPDPQAPETYAFTCGDCGNSWEQTYERQGQRYLVNGTPVHSPLANAQCPGCEGRTVHVMPPELLQRVKAAESAKAERHQHFPRLHRH</sequence>
<protein>
    <submittedName>
        <fullName evidence="1">Uncharacterized protein</fullName>
    </submittedName>
</protein>
<proteinExistence type="predicted"/>
<accession>A0A939FB84</accession>
<gene>
    <name evidence="1" type="ORF">J0695_29270</name>
</gene>
<dbReference type="Proteomes" id="UP000664167">
    <property type="component" value="Unassembled WGS sequence"/>
</dbReference>
<dbReference type="EMBL" id="JAFLRJ010000331">
    <property type="protein sequence ID" value="MBO0515845.1"/>
    <property type="molecule type" value="Genomic_DNA"/>
</dbReference>
<organism evidence="1 2">
    <name type="scientific">Streptomyces beijiangensis</name>
    <dbReference type="NCBI Taxonomy" id="163361"/>
    <lineage>
        <taxon>Bacteria</taxon>
        <taxon>Bacillati</taxon>
        <taxon>Actinomycetota</taxon>
        <taxon>Actinomycetes</taxon>
        <taxon>Kitasatosporales</taxon>
        <taxon>Streptomycetaceae</taxon>
        <taxon>Streptomyces</taxon>
    </lineage>
</organism>
<reference evidence="1" key="1">
    <citation type="submission" date="2021-03" db="EMBL/GenBank/DDBJ databases">
        <title>Streptomyces poriferae sp. nov., a novel marine sponge-derived Actinobacteria species with anti-MRSA activity.</title>
        <authorList>
            <person name="Sandoval-Powers M."/>
            <person name="Kralova S."/>
            <person name="Nguyen G.-S."/>
            <person name="Fawwal D."/>
            <person name="Degnes K."/>
            <person name="Klinkenberg G."/>
            <person name="Sletta H."/>
            <person name="Wentzel A."/>
            <person name="Liles M.R."/>
        </authorList>
    </citation>
    <scope>NUCLEOTIDE SEQUENCE</scope>
    <source>
        <strain evidence="1">DSM 41794</strain>
    </source>
</reference>
<keyword evidence="2" id="KW-1185">Reference proteome</keyword>
<dbReference type="RefSeq" id="WP_206967029.1">
    <property type="nucleotide sequence ID" value="NZ_BAAAJJ010000003.1"/>
</dbReference>
<dbReference type="AlphaFoldDB" id="A0A939FB84"/>
<name>A0A939FB84_9ACTN</name>
<evidence type="ECO:0000313" key="1">
    <source>
        <dbReference type="EMBL" id="MBO0515845.1"/>
    </source>
</evidence>
<evidence type="ECO:0000313" key="2">
    <source>
        <dbReference type="Proteomes" id="UP000664167"/>
    </source>
</evidence>